<feature type="region of interest" description="Disordered" evidence="1">
    <location>
        <begin position="84"/>
        <end position="109"/>
    </location>
</feature>
<evidence type="ECO:0000259" key="2">
    <source>
        <dbReference type="Pfam" id="PF00389"/>
    </source>
</evidence>
<feature type="compositionally biased region" description="Polar residues" evidence="1">
    <location>
        <begin position="98"/>
        <end position="109"/>
    </location>
</feature>
<dbReference type="SUPFAM" id="SSF52283">
    <property type="entry name" value="Formate/glycerate dehydrogenase catalytic domain-like"/>
    <property type="match status" value="1"/>
</dbReference>
<name>A0A372L7M0_9BACI</name>
<dbReference type="Gene3D" id="3.40.50.720">
    <property type="entry name" value="NAD(P)-binding Rossmann-like Domain"/>
    <property type="match status" value="1"/>
</dbReference>
<dbReference type="Pfam" id="PF00389">
    <property type="entry name" value="2-Hacid_dh"/>
    <property type="match status" value="1"/>
</dbReference>
<comment type="caution">
    <text evidence="3">The sequence shown here is derived from an EMBL/GenBank/DDBJ whole genome shotgun (WGS) entry which is preliminary data.</text>
</comment>
<feature type="domain" description="D-isomer specific 2-hydroxyacid dehydrogenase catalytic" evidence="2">
    <location>
        <begin position="2"/>
        <end position="61"/>
    </location>
</feature>
<dbReference type="EMBL" id="QVTD01000016">
    <property type="protein sequence ID" value="RFU61276.1"/>
    <property type="molecule type" value="Genomic_DNA"/>
</dbReference>
<gene>
    <name evidence="3" type="ORF">D0466_18865</name>
</gene>
<reference evidence="3 4" key="1">
    <citation type="submission" date="2018-08" db="EMBL/GenBank/DDBJ databases">
        <title>Bacillus chawlae sp. nov., Bacillus glennii sp. nov., and Bacillus saganii sp. nov. Isolated from the Vehicle Assembly Building at Kennedy Space Center where the Viking Spacecraft were Assembled.</title>
        <authorList>
            <person name="Seuylemezian A."/>
            <person name="Vaishampayan P."/>
        </authorList>
    </citation>
    <scope>NUCLEOTIDE SEQUENCE [LARGE SCALE GENOMIC DNA]</scope>
    <source>
        <strain evidence="3 4">V44-8</strain>
    </source>
</reference>
<evidence type="ECO:0000313" key="3">
    <source>
        <dbReference type="EMBL" id="RFU61276.1"/>
    </source>
</evidence>
<dbReference type="GO" id="GO:0016616">
    <property type="term" value="F:oxidoreductase activity, acting on the CH-OH group of donors, NAD or NADP as acceptor"/>
    <property type="evidence" value="ECO:0007669"/>
    <property type="project" value="InterPro"/>
</dbReference>
<evidence type="ECO:0000256" key="1">
    <source>
        <dbReference type="SAM" id="MobiDB-lite"/>
    </source>
</evidence>
<accession>A0A372L7M0</accession>
<dbReference type="OrthoDB" id="9805416at2"/>
<evidence type="ECO:0000313" key="4">
    <source>
        <dbReference type="Proteomes" id="UP000262939"/>
    </source>
</evidence>
<keyword evidence="4" id="KW-1185">Reference proteome</keyword>
<dbReference type="AlphaFoldDB" id="A0A372L7M0"/>
<dbReference type="InterPro" id="IPR006139">
    <property type="entry name" value="D-isomer_2_OHA_DH_cat_dom"/>
</dbReference>
<sequence>MEQVRNADALLCPLSAKVTKKVIESAPHSLVIANFGAGFDNIDIKAAKEKRILIANTPYVSYGGDGRTSAGVNACPLHRIPEGDISAEQPGSMGGLNQKRSVNDSFFFC</sequence>
<proteinExistence type="predicted"/>
<dbReference type="Proteomes" id="UP000262939">
    <property type="component" value="Unassembled WGS sequence"/>
</dbReference>
<dbReference type="GO" id="GO:0051287">
    <property type="term" value="F:NAD binding"/>
    <property type="evidence" value="ECO:0007669"/>
    <property type="project" value="InterPro"/>
</dbReference>
<protein>
    <recommendedName>
        <fullName evidence="2">D-isomer specific 2-hydroxyacid dehydrogenase catalytic domain-containing protein</fullName>
    </recommendedName>
</protein>
<organism evidence="3 4">
    <name type="scientific">Peribacillus glennii</name>
    <dbReference type="NCBI Taxonomy" id="2303991"/>
    <lineage>
        <taxon>Bacteria</taxon>
        <taxon>Bacillati</taxon>
        <taxon>Bacillota</taxon>
        <taxon>Bacilli</taxon>
        <taxon>Bacillales</taxon>
        <taxon>Bacillaceae</taxon>
        <taxon>Peribacillus</taxon>
    </lineage>
</organism>